<dbReference type="Proteomes" id="UP000583929">
    <property type="component" value="Unassembled WGS sequence"/>
</dbReference>
<dbReference type="Proteomes" id="UP000525078">
    <property type="component" value="Unassembled WGS sequence"/>
</dbReference>
<accession>A0A7J6FYX4</accession>
<gene>
    <name evidence="3" type="ORF">F8388_010077</name>
    <name evidence="2" type="ORF">G4B88_029308</name>
</gene>
<evidence type="ECO:0000256" key="1">
    <source>
        <dbReference type="SAM" id="SignalP"/>
    </source>
</evidence>
<feature type="chain" id="PRO_5036205141" evidence="1">
    <location>
        <begin position="25"/>
        <end position="61"/>
    </location>
</feature>
<evidence type="ECO:0000313" key="5">
    <source>
        <dbReference type="Proteomes" id="UP000583929"/>
    </source>
</evidence>
<dbReference type="AlphaFoldDB" id="A0A7J6FYX4"/>
<comment type="caution">
    <text evidence="2">The sequence shown here is derived from an EMBL/GenBank/DDBJ whole genome shotgun (WGS) entry which is preliminary data.</text>
</comment>
<keyword evidence="5" id="KW-1185">Reference proteome</keyword>
<evidence type="ECO:0000313" key="3">
    <source>
        <dbReference type="EMBL" id="KAF4385521.1"/>
    </source>
</evidence>
<reference evidence="4 5" key="1">
    <citation type="journal article" date="2020" name="bioRxiv">
        <title>Sequence and annotation of 42 cannabis genomes reveals extensive copy number variation in cannabinoid synthesis and pathogen resistance genes.</title>
        <authorList>
            <person name="Mckernan K.J."/>
            <person name="Helbert Y."/>
            <person name="Kane L.T."/>
            <person name="Ebling H."/>
            <person name="Zhang L."/>
            <person name="Liu B."/>
            <person name="Eaton Z."/>
            <person name="Mclaughlin S."/>
            <person name="Kingan S."/>
            <person name="Baybayan P."/>
            <person name="Concepcion G."/>
            <person name="Jordan M."/>
            <person name="Riva A."/>
            <person name="Barbazuk W."/>
            <person name="Harkins T."/>
        </authorList>
    </citation>
    <scope>NUCLEOTIDE SEQUENCE [LARGE SCALE GENOMIC DNA]</scope>
    <source>
        <strain evidence="4 5">cv. Jamaican Lion 4</strain>
        <strain evidence="2">Father</strain>
        <strain evidence="3">Mother</strain>
        <tissue evidence="2">Leaf</tissue>
    </source>
</reference>
<name>A0A7J6FYX4_CANSA</name>
<dbReference type="EMBL" id="JAATIQ010000158">
    <property type="protein sequence ID" value="KAF4375944.1"/>
    <property type="molecule type" value="Genomic_DNA"/>
</dbReference>
<dbReference type="EMBL" id="JAATIP010000044">
    <property type="protein sequence ID" value="KAF4385521.1"/>
    <property type="molecule type" value="Genomic_DNA"/>
</dbReference>
<evidence type="ECO:0000313" key="4">
    <source>
        <dbReference type="Proteomes" id="UP000525078"/>
    </source>
</evidence>
<evidence type="ECO:0000313" key="2">
    <source>
        <dbReference type="EMBL" id="KAF4375944.1"/>
    </source>
</evidence>
<feature type="signal peptide" evidence="1">
    <location>
        <begin position="1"/>
        <end position="24"/>
    </location>
</feature>
<sequence length="61" mass="7025">MDDSIRSWILMGIILSHMTICCHQQLDYVGIRLKRGNATPPKKMKIETYGNLESRAHILKV</sequence>
<protein>
    <submittedName>
        <fullName evidence="2">Uncharacterized protein</fullName>
    </submittedName>
</protein>
<keyword evidence="1" id="KW-0732">Signal</keyword>
<proteinExistence type="predicted"/>
<organism evidence="2 5">
    <name type="scientific">Cannabis sativa</name>
    <name type="common">Hemp</name>
    <name type="synonym">Marijuana</name>
    <dbReference type="NCBI Taxonomy" id="3483"/>
    <lineage>
        <taxon>Eukaryota</taxon>
        <taxon>Viridiplantae</taxon>
        <taxon>Streptophyta</taxon>
        <taxon>Embryophyta</taxon>
        <taxon>Tracheophyta</taxon>
        <taxon>Spermatophyta</taxon>
        <taxon>Magnoliopsida</taxon>
        <taxon>eudicotyledons</taxon>
        <taxon>Gunneridae</taxon>
        <taxon>Pentapetalae</taxon>
        <taxon>rosids</taxon>
        <taxon>fabids</taxon>
        <taxon>Rosales</taxon>
        <taxon>Cannabaceae</taxon>
        <taxon>Cannabis</taxon>
    </lineage>
</organism>